<evidence type="ECO:0000313" key="1">
    <source>
        <dbReference type="EMBL" id="KAK0394721.1"/>
    </source>
</evidence>
<organism evidence="1 2">
    <name type="scientific">Steinernema hermaphroditum</name>
    <dbReference type="NCBI Taxonomy" id="289476"/>
    <lineage>
        <taxon>Eukaryota</taxon>
        <taxon>Metazoa</taxon>
        <taxon>Ecdysozoa</taxon>
        <taxon>Nematoda</taxon>
        <taxon>Chromadorea</taxon>
        <taxon>Rhabditida</taxon>
        <taxon>Tylenchina</taxon>
        <taxon>Panagrolaimomorpha</taxon>
        <taxon>Strongyloidoidea</taxon>
        <taxon>Steinernematidae</taxon>
        <taxon>Steinernema</taxon>
    </lineage>
</organism>
<dbReference type="Proteomes" id="UP001175271">
    <property type="component" value="Unassembled WGS sequence"/>
</dbReference>
<name>A0AA39GX37_9BILA</name>
<comment type="caution">
    <text evidence="1">The sequence shown here is derived from an EMBL/GenBank/DDBJ whole genome shotgun (WGS) entry which is preliminary data.</text>
</comment>
<gene>
    <name evidence="1" type="ORF">QR680_000898</name>
</gene>
<protein>
    <submittedName>
        <fullName evidence="1">Uncharacterized protein</fullName>
    </submittedName>
</protein>
<accession>A0AA39GX37</accession>
<proteinExistence type="predicted"/>
<sequence length="83" mass="9399">MVVVAVPWLEAMHIDKFESPSIEQCVLRLGHSRTYSRLRFAVLFGQQCNFYLTENNAKSASEIDRLVDSEAPRKESCPKLIAG</sequence>
<reference evidence="1" key="1">
    <citation type="submission" date="2023-06" db="EMBL/GenBank/DDBJ databases">
        <title>Genomic analysis of the entomopathogenic nematode Steinernema hermaphroditum.</title>
        <authorList>
            <person name="Schwarz E.M."/>
            <person name="Heppert J.K."/>
            <person name="Baniya A."/>
            <person name="Schwartz H.T."/>
            <person name="Tan C.-H."/>
            <person name="Antoshechkin I."/>
            <person name="Sternberg P.W."/>
            <person name="Goodrich-Blair H."/>
            <person name="Dillman A.R."/>
        </authorList>
    </citation>
    <scope>NUCLEOTIDE SEQUENCE</scope>
    <source>
        <strain evidence="1">PS9179</strain>
        <tissue evidence="1">Whole animal</tissue>
    </source>
</reference>
<evidence type="ECO:0000313" key="2">
    <source>
        <dbReference type="Proteomes" id="UP001175271"/>
    </source>
</evidence>
<keyword evidence="2" id="KW-1185">Reference proteome</keyword>
<dbReference type="EMBL" id="JAUCMV010000005">
    <property type="protein sequence ID" value="KAK0394721.1"/>
    <property type="molecule type" value="Genomic_DNA"/>
</dbReference>
<dbReference type="AlphaFoldDB" id="A0AA39GX37"/>